<keyword evidence="2" id="KW-1185">Reference proteome</keyword>
<proteinExistence type="predicted"/>
<dbReference type="AlphaFoldDB" id="A0A0C3N6P1"/>
<gene>
    <name evidence="1" type="ORF">M404DRAFT_32960</name>
</gene>
<reference evidence="1 2" key="1">
    <citation type="submission" date="2014-04" db="EMBL/GenBank/DDBJ databases">
        <authorList>
            <consortium name="DOE Joint Genome Institute"/>
            <person name="Kuo A."/>
            <person name="Kohler A."/>
            <person name="Costa M.D."/>
            <person name="Nagy L.G."/>
            <person name="Floudas D."/>
            <person name="Copeland A."/>
            <person name="Barry K.W."/>
            <person name="Cichocki N."/>
            <person name="Veneault-Fourrey C."/>
            <person name="LaButti K."/>
            <person name="Lindquist E.A."/>
            <person name="Lipzen A."/>
            <person name="Lundell T."/>
            <person name="Morin E."/>
            <person name="Murat C."/>
            <person name="Sun H."/>
            <person name="Tunlid A."/>
            <person name="Henrissat B."/>
            <person name="Grigoriev I.V."/>
            <person name="Hibbett D.S."/>
            <person name="Martin F."/>
            <person name="Nordberg H.P."/>
            <person name="Cantor M.N."/>
            <person name="Hua S.X."/>
        </authorList>
    </citation>
    <scope>NUCLEOTIDE SEQUENCE [LARGE SCALE GENOMIC DNA]</scope>
    <source>
        <strain evidence="1 2">Marx 270</strain>
    </source>
</reference>
<name>A0A0C3N6P1_PISTI</name>
<evidence type="ECO:0000313" key="2">
    <source>
        <dbReference type="Proteomes" id="UP000054217"/>
    </source>
</evidence>
<evidence type="ECO:0000313" key="1">
    <source>
        <dbReference type="EMBL" id="KIN96724.1"/>
    </source>
</evidence>
<organism evidence="1 2">
    <name type="scientific">Pisolithus tinctorius Marx 270</name>
    <dbReference type="NCBI Taxonomy" id="870435"/>
    <lineage>
        <taxon>Eukaryota</taxon>
        <taxon>Fungi</taxon>
        <taxon>Dikarya</taxon>
        <taxon>Basidiomycota</taxon>
        <taxon>Agaricomycotina</taxon>
        <taxon>Agaricomycetes</taxon>
        <taxon>Agaricomycetidae</taxon>
        <taxon>Boletales</taxon>
        <taxon>Sclerodermatineae</taxon>
        <taxon>Pisolithaceae</taxon>
        <taxon>Pisolithus</taxon>
    </lineage>
</organism>
<dbReference type="InParanoid" id="A0A0C3N6P1"/>
<dbReference type="EMBL" id="KN832041">
    <property type="protein sequence ID" value="KIN96724.1"/>
    <property type="molecule type" value="Genomic_DNA"/>
</dbReference>
<reference evidence="2" key="2">
    <citation type="submission" date="2015-01" db="EMBL/GenBank/DDBJ databases">
        <title>Evolutionary Origins and Diversification of the Mycorrhizal Mutualists.</title>
        <authorList>
            <consortium name="DOE Joint Genome Institute"/>
            <consortium name="Mycorrhizal Genomics Consortium"/>
            <person name="Kohler A."/>
            <person name="Kuo A."/>
            <person name="Nagy L.G."/>
            <person name="Floudas D."/>
            <person name="Copeland A."/>
            <person name="Barry K.W."/>
            <person name="Cichocki N."/>
            <person name="Veneault-Fourrey C."/>
            <person name="LaButti K."/>
            <person name="Lindquist E.A."/>
            <person name="Lipzen A."/>
            <person name="Lundell T."/>
            <person name="Morin E."/>
            <person name="Murat C."/>
            <person name="Riley R."/>
            <person name="Ohm R."/>
            <person name="Sun H."/>
            <person name="Tunlid A."/>
            <person name="Henrissat B."/>
            <person name="Grigoriev I.V."/>
            <person name="Hibbett D.S."/>
            <person name="Martin F."/>
        </authorList>
    </citation>
    <scope>NUCLEOTIDE SEQUENCE [LARGE SCALE GENOMIC DNA]</scope>
    <source>
        <strain evidence="2">Marx 270</strain>
    </source>
</reference>
<dbReference type="OrthoDB" id="2692073at2759"/>
<dbReference type="Proteomes" id="UP000054217">
    <property type="component" value="Unassembled WGS sequence"/>
</dbReference>
<protein>
    <submittedName>
        <fullName evidence="1">Uncharacterized protein</fullName>
    </submittedName>
</protein>
<dbReference type="HOGENOM" id="CLU_152091_0_0_1"/>
<accession>A0A0C3N6P1</accession>
<sequence length="141" mass="15911">MTSPNPPIREFPLFANTDLLQLVLEHCDMKDLLTFAATSSTNAEHVWWYLKHQLDATCTPFFPSTEHLTNILSACDAIVSGSAALRMVLPTNACNWQSSDLDIYIAHYNHAQLYTLLDKHHYKIVCNGEFNVESYSTSCIS</sequence>